<keyword evidence="2" id="KW-1003">Cell membrane</keyword>
<comment type="caution">
    <text evidence="8">The sequence shown here is derived from an EMBL/GenBank/DDBJ whole genome shotgun (WGS) entry which is preliminary data.</text>
</comment>
<dbReference type="GO" id="GO:0005886">
    <property type="term" value="C:plasma membrane"/>
    <property type="evidence" value="ECO:0007669"/>
    <property type="project" value="UniProtKB-SubCell"/>
</dbReference>
<evidence type="ECO:0000256" key="2">
    <source>
        <dbReference type="ARBA" id="ARBA00022475"/>
    </source>
</evidence>
<dbReference type="InterPro" id="IPR010432">
    <property type="entry name" value="RDD"/>
</dbReference>
<reference evidence="8 9" key="1">
    <citation type="submission" date="2017-11" db="EMBL/GenBank/DDBJ databases">
        <title>Evolution of Phototrophy in the Chloroflexi Phylum Driven by Horizontal Gene Transfer.</title>
        <authorList>
            <person name="Ward L.M."/>
            <person name="Hemp J."/>
            <person name="Shih P.M."/>
            <person name="Mcglynn S.E."/>
            <person name="Fischer W."/>
        </authorList>
    </citation>
    <scope>NUCLEOTIDE SEQUENCE [LARGE SCALE GENOMIC DNA]</scope>
    <source>
        <strain evidence="8">JP3_13</strain>
    </source>
</reference>
<gene>
    <name evidence="8" type="ORF">CUN49_16775</name>
</gene>
<name>A0A2M8P9F9_9CHLR</name>
<dbReference type="EMBL" id="PGTM01000573">
    <property type="protein sequence ID" value="PJF34174.1"/>
    <property type="molecule type" value="Genomic_DNA"/>
</dbReference>
<feature type="non-terminal residue" evidence="8">
    <location>
        <position position="1"/>
    </location>
</feature>
<proteinExistence type="predicted"/>
<dbReference type="Proteomes" id="UP000229681">
    <property type="component" value="Unassembled WGS sequence"/>
</dbReference>
<comment type="subcellular location">
    <subcellularLocation>
        <location evidence="1">Cell membrane</location>
        <topology evidence="1">Multi-pass membrane protein</topology>
    </subcellularLocation>
</comment>
<organism evidence="8 9">
    <name type="scientific">Candidatus Thermofonsia Clade 1 bacterium</name>
    <dbReference type="NCBI Taxonomy" id="2364210"/>
    <lineage>
        <taxon>Bacteria</taxon>
        <taxon>Bacillati</taxon>
        <taxon>Chloroflexota</taxon>
        <taxon>Candidatus Thermofontia</taxon>
        <taxon>Candidatus Thermofonsia Clade 1</taxon>
    </lineage>
</organism>
<protein>
    <submittedName>
        <fullName evidence="8">RDD family protein</fullName>
    </submittedName>
</protein>
<evidence type="ECO:0000313" key="8">
    <source>
        <dbReference type="EMBL" id="PJF34174.1"/>
    </source>
</evidence>
<feature type="transmembrane region" description="Helical" evidence="6">
    <location>
        <begin position="31"/>
        <end position="49"/>
    </location>
</feature>
<evidence type="ECO:0000256" key="3">
    <source>
        <dbReference type="ARBA" id="ARBA00022692"/>
    </source>
</evidence>
<keyword evidence="4 6" id="KW-1133">Transmembrane helix</keyword>
<evidence type="ECO:0000256" key="6">
    <source>
        <dbReference type="SAM" id="Phobius"/>
    </source>
</evidence>
<accession>A0A2M8P9F9</accession>
<evidence type="ECO:0000259" key="7">
    <source>
        <dbReference type="Pfam" id="PF06271"/>
    </source>
</evidence>
<feature type="transmembrane region" description="Helical" evidence="6">
    <location>
        <begin position="84"/>
        <end position="103"/>
    </location>
</feature>
<dbReference type="AlphaFoldDB" id="A0A2M8P9F9"/>
<evidence type="ECO:0000313" key="9">
    <source>
        <dbReference type="Proteomes" id="UP000229681"/>
    </source>
</evidence>
<evidence type="ECO:0000256" key="5">
    <source>
        <dbReference type="ARBA" id="ARBA00023136"/>
    </source>
</evidence>
<dbReference type="PANTHER" id="PTHR36115">
    <property type="entry name" value="PROLINE-RICH ANTIGEN HOMOLOG-RELATED"/>
    <property type="match status" value="1"/>
</dbReference>
<dbReference type="PANTHER" id="PTHR36115:SF6">
    <property type="entry name" value="PROLINE-RICH ANTIGEN HOMOLOG"/>
    <property type="match status" value="1"/>
</dbReference>
<dbReference type="InterPro" id="IPR051791">
    <property type="entry name" value="Pra-immunoreactive"/>
</dbReference>
<keyword evidence="5 6" id="KW-0472">Membrane</keyword>
<sequence length="123" mass="13913">VLFIIGLIVGTLYAALTPLPRSMDEVQRQSLILNLIGLATSTLYYIYFLTNRDGQTPGKAAVGIRIVKLDGTRLTAWDAILRNVIGYTISSLIFFLGYLWILFDDRKQGWHDKLARTVVVRVR</sequence>
<keyword evidence="3 6" id="KW-0812">Transmembrane</keyword>
<evidence type="ECO:0000256" key="1">
    <source>
        <dbReference type="ARBA" id="ARBA00004651"/>
    </source>
</evidence>
<evidence type="ECO:0000256" key="4">
    <source>
        <dbReference type="ARBA" id="ARBA00022989"/>
    </source>
</evidence>
<feature type="domain" description="RDD" evidence="7">
    <location>
        <begin position="6"/>
        <end position="115"/>
    </location>
</feature>
<dbReference type="Pfam" id="PF06271">
    <property type="entry name" value="RDD"/>
    <property type="match status" value="1"/>
</dbReference>